<dbReference type="RefSeq" id="WP_135245721.1">
    <property type="nucleotide sequence ID" value="NZ_SIHO01000002.1"/>
</dbReference>
<proteinExistence type="predicted"/>
<dbReference type="Proteomes" id="UP000297737">
    <property type="component" value="Unassembled WGS sequence"/>
</dbReference>
<dbReference type="AlphaFoldDB" id="A0A4Y9EP49"/>
<comment type="caution">
    <text evidence="1">The sequence shown here is derived from an EMBL/GenBank/DDBJ whole genome shotgun (WGS) entry which is preliminary data.</text>
</comment>
<sequence>MRQDSVNRGKAVRSARDALPADDVRFDLPPVFGGDDDRRMAQRAEAQWRLARAPHATMPGHHDMATGAAGAFAEHALLLDLRRGDRVDVLFAGAAVTAAFGITPGYLASSCDGGLAALLLDSCELMRLWRAVVPVDAALAGSTSACLLTRGVLLPLADDAGGLGYVHGVLNWKQLLDRAASESLRREVNFALRGDSRHLSAIPESVREN</sequence>
<dbReference type="OrthoDB" id="7441080at2"/>
<name>A0A4Y9EP49_9SPHN</name>
<keyword evidence="2" id="KW-1185">Reference proteome</keyword>
<protein>
    <submittedName>
        <fullName evidence="1">Uncharacterized protein</fullName>
    </submittedName>
</protein>
<evidence type="ECO:0000313" key="1">
    <source>
        <dbReference type="EMBL" id="TFU03129.1"/>
    </source>
</evidence>
<reference evidence="1 2" key="1">
    <citation type="submission" date="2019-02" db="EMBL/GenBank/DDBJ databases">
        <title>Polymorphobacter sp. isolated from the lake at the Tibet of China.</title>
        <authorList>
            <person name="Li A."/>
        </authorList>
    </citation>
    <scope>NUCLEOTIDE SEQUENCE [LARGE SCALE GENOMIC DNA]</scope>
    <source>
        <strain evidence="1 2">DJ1R-1</strain>
    </source>
</reference>
<evidence type="ECO:0000313" key="2">
    <source>
        <dbReference type="Proteomes" id="UP000297737"/>
    </source>
</evidence>
<gene>
    <name evidence="1" type="ORF">EUV02_08005</name>
</gene>
<dbReference type="EMBL" id="SIHO01000002">
    <property type="protein sequence ID" value="TFU03129.1"/>
    <property type="molecule type" value="Genomic_DNA"/>
</dbReference>
<accession>A0A4Y9EP49</accession>
<organism evidence="1 2">
    <name type="scientific">Glacieibacterium arshaanense</name>
    <dbReference type="NCBI Taxonomy" id="2511025"/>
    <lineage>
        <taxon>Bacteria</taxon>
        <taxon>Pseudomonadati</taxon>
        <taxon>Pseudomonadota</taxon>
        <taxon>Alphaproteobacteria</taxon>
        <taxon>Sphingomonadales</taxon>
        <taxon>Sphingosinicellaceae</taxon>
        <taxon>Glacieibacterium</taxon>
    </lineage>
</organism>